<evidence type="ECO:0000259" key="1">
    <source>
        <dbReference type="PROSITE" id="PS50003"/>
    </source>
</evidence>
<dbReference type="Gene3D" id="2.30.29.30">
    <property type="entry name" value="Pleckstrin-homology domain (PH domain)/Phosphotyrosine-binding domain (PTB)"/>
    <property type="match status" value="1"/>
</dbReference>
<dbReference type="AlphaFoldDB" id="A0AA35STZ3"/>
<dbReference type="PROSITE" id="PS50003">
    <property type="entry name" value="PH_DOMAIN"/>
    <property type="match status" value="1"/>
</dbReference>
<evidence type="ECO:0000313" key="2">
    <source>
        <dbReference type="EMBL" id="CAI8034686.1"/>
    </source>
</evidence>
<dbReference type="Pfam" id="PF00169">
    <property type="entry name" value="PH"/>
    <property type="match status" value="1"/>
</dbReference>
<dbReference type="InterPro" id="IPR001849">
    <property type="entry name" value="PH_domain"/>
</dbReference>
<comment type="caution">
    <text evidence="2">The sequence shown here is derived from an EMBL/GenBank/DDBJ whole genome shotgun (WGS) entry which is preliminary data.</text>
</comment>
<dbReference type="SMART" id="SM00233">
    <property type="entry name" value="PH"/>
    <property type="match status" value="1"/>
</dbReference>
<accession>A0AA35STZ3</accession>
<gene>
    <name evidence="2" type="ORF">GBAR_LOCUS19502</name>
</gene>
<evidence type="ECO:0000313" key="3">
    <source>
        <dbReference type="Proteomes" id="UP001174909"/>
    </source>
</evidence>
<name>A0AA35STZ3_GEOBA</name>
<reference evidence="2" key="1">
    <citation type="submission" date="2023-03" db="EMBL/GenBank/DDBJ databases">
        <authorList>
            <person name="Steffen K."/>
            <person name="Cardenas P."/>
        </authorList>
    </citation>
    <scope>NUCLEOTIDE SEQUENCE</scope>
</reference>
<dbReference type="Proteomes" id="UP001174909">
    <property type="component" value="Unassembled WGS sequence"/>
</dbReference>
<proteinExistence type="predicted"/>
<feature type="domain" description="PH" evidence="1">
    <location>
        <begin position="1"/>
        <end position="104"/>
    </location>
</feature>
<organism evidence="2 3">
    <name type="scientific">Geodia barretti</name>
    <name type="common">Barrett's horny sponge</name>
    <dbReference type="NCBI Taxonomy" id="519541"/>
    <lineage>
        <taxon>Eukaryota</taxon>
        <taxon>Metazoa</taxon>
        <taxon>Porifera</taxon>
        <taxon>Demospongiae</taxon>
        <taxon>Heteroscleromorpha</taxon>
        <taxon>Tetractinellida</taxon>
        <taxon>Astrophorina</taxon>
        <taxon>Geodiidae</taxon>
        <taxon>Geodia</taxon>
    </lineage>
</organism>
<keyword evidence="3" id="KW-1185">Reference proteome</keyword>
<dbReference type="InterPro" id="IPR011993">
    <property type="entry name" value="PH-like_dom_sf"/>
</dbReference>
<sequence>MFHLLESSLPPQFPLSTLSSKRMWMVLCRKGPSGRPRIEMYRSEDSVAGQQPVRMIDLETVRSVQPVERKKSFLIELPEETMMLQCTSKADMEDWVRDTNRLRGGRVDLASGQNIGGHLPGHDIYEVVPDDETFRVRLRKSSTINFSGSCLLEIQRYLLCHCLFHFLLFSLSAFDFCCALSRLCSSVTSPKTRVGVFLDELF</sequence>
<dbReference type="SUPFAM" id="SSF50729">
    <property type="entry name" value="PH domain-like"/>
    <property type="match status" value="1"/>
</dbReference>
<protein>
    <recommendedName>
        <fullName evidence="1">PH domain-containing protein</fullName>
    </recommendedName>
</protein>
<dbReference type="EMBL" id="CASHTH010002751">
    <property type="protein sequence ID" value="CAI8034686.1"/>
    <property type="molecule type" value="Genomic_DNA"/>
</dbReference>